<proteinExistence type="predicted"/>
<feature type="chain" id="PRO_5008786751" description="VWFA domain-containing protein" evidence="1">
    <location>
        <begin position="19"/>
        <end position="248"/>
    </location>
</feature>
<evidence type="ECO:0000259" key="2">
    <source>
        <dbReference type="PROSITE" id="PS50234"/>
    </source>
</evidence>
<reference evidence="3 5" key="2">
    <citation type="journal article" date="2013" name="Nature">
        <title>Insights into bilaterian evolution from three spiralian genomes.</title>
        <authorList>
            <person name="Simakov O."/>
            <person name="Marletaz F."/>
            <person name="Cho S.J."/>
            <person name="Edsinger-Gonzales E."/>
            <person name="Havlak P."/>
            <person name="Hellsten U."/>
            <person name="Kuo D.H."/>
            <person name="Larsson T."/>
            <person name="Lv J."/>
            <person name="Arendt D."/>
            <person name="Savage R."/>
            <person name="Osoegawa K."/>
            <person name="de Jong P."/>
            <person name="Grimwood J."/>
            <person name="Chapman J.A."/>
            <person name="Shapiro H."/>
            <person name="Aerts A."/>
            <person name="Otillar R.P."/>
            <person name="Terry A.Y."/>
            <person name="Boore J.L."/>
            <person name="Grigoriev I.V."/>
            <person name="Lindberg D.R."/>
            <person name="Seaver E.C."/>
            <person name="Weisblat D.A."/>
            <person name="Putnam N.H."/>
            <person name="Rokhsar D.S."/>
        </authorList>
    </citation>
    <scope>NUCLEOTIDE SEQUENCE</scope>
    <source>
        <strain evidence="3 5">I ESC-2004</strain>
    </source>
</reference>
<dbReference type="AlphaFoldDB" id="R7T8W1"/>
<dbReference type="EMBL" id="AMQN01014529">
    <property type="status" value="NOT_ANNOTATED_CDS"/>
    <property type="molecule type" value="Genomic_DNA"/>
</dbReference>
<dbReference type="InterPro" id="IPR002035">
    <property type="entry name" value="VWF_A"/>
</dbReference>
<evidence type="ECO:0000313" key="5">
    <source>
        <dbReference type="Proteomes" id="UP000014760"/>
    </source>
</evidence>
<dbReference type="Proteomes" id="UP000014760">
    <property type="component" value="Unassembled WGS sequence"/>
</dbReference>
<dbReference type="SMART" id="SM00327">
    <property type="entry name" value="VWA"/>
    <property type="match status" value="1"/>
</dbReference>
<feature type="signal peptide" evidence="1">
    <location>
        <begin position="1"/>
        <end position="18"/>
    </location>
</feature>
<evidence type="ECO:0000256" key="1">
    <source>
        <dbReference type="SAM" id="SignalP"/>
    </source>
</evidence>
<evidence type="ECO:0000313" key="4">
    <source>
        <dbReference type="EnsemblMetazoa" id="CapteP223939"/>
    </source>
</evidence>
<name>R7T8W1_CAPTE</name>
<dbReference type="EMBL" id="KB311039">
    <property type="protein sequence ID" value="ELT90178.1"/>
    <property type="molecule type" value="Genomic_DNA"/>
</dbReference>
<organism evidence="3">
    <name type="scientific">Capitella teleta</name>
    <name type="common">Polychaete worm</name>
    <dbReference type="NCBI Taxonomy" id="283909"/>
    <lineage>
        <taxon>Eukaryota</taxon>
        <taxon>Metazoa</taxon>
        <taxon>Spiralia</taxon>
        <taxon>Lophotrochozoa</taxon>
        <taxon>Annelida</taxon>
        <taxon>Polychaeta</taxon>
        <taxon>Sedentaria</taxon>
        <taxon>Scolecida</taxon>
        <taxon>Capitellidae</taxon>
        <taxon>Capitella</taxon>
    </lineage>
</organism>
<keyword evidence="5" id="KW-1185">Reference proteome</keyword>
<reference evidence="4" key="3">
    <citation type="submission" date="2015-06" db="UniProtKB">
        <authorList>
            <consortium name="EnsemblMetazoa"/>
        </authorList>
    </citation>
    <scope>IDENTIFICATION</scope>
</reference>
<feature type="domain" description="VWFA" evidence="2">
    <location>
        <begin position="49"/>
        <end position="239"/>
    </location>
</feature>
<dbReference type="PANTHER" id="PTHR24020:SF20">
    <property type="entry name" value="PH DOMAIN-CONTAINING PROTEIN"/>
    <property type="match status" value="1"/>
</dbReference>
<accession>R7T8W1</accession>
<reference evidence="5" key="1">
    <citation type="submission" date="2012-12" db="EMBL/GenBank/DDBJ databases">
        <authorList>
            <person name="Hellsten U."/>
            <person name="Grimwood J."/>
            <person name="Chapman J.A."/>
            <person name="Shapiro H."/>
            <person name="Aerts A."/>
            <person name="Otillar R.P."/>
            <person name="Terry A.Y."/>
            <person name="Boore J.L."/>
            <person name="Simakov O."/>
            <person name="Marletaz F."/>
            <person name="Cho S.-J."/>
            <person name="Edsinger-Gonzales E."/>
            <person name="Havlak P."/>
            <person name="Kuo D.-H."/>
            <person name="Larsson T."/>
            <person name="Lv J."/>
            <person name="Arendt D."/>
            <person name="Savage R."/>
            <person name="Osoegawa K."/>
            <person name="de Jong P."/>
            <person name="Lindberg D.R."/>
            <person name="Seaver E.C."/>
            <person name="Weisblat D.A."/>
            <person name="Putnam N.H."/>
            <person name="Grigoriev I.V."/>
            <person name="Rokhsar D.S."/>
        </authorList>
    </citation>
    <scope>NUCLEOTIDE SEQUENCE</scope>
    <source>
        <strain evidence="5">I ESC-2004</strain>
    </source>
</reference>
<evidence type="ECO:0000313" key="3">
    <source>
        <dbReference type="EMBL" id="ELT90178.1"/>
    </source>
</evidence>
<protein>
    <recommendedName>
        <fullName evidence="2">VWFA domain-containing protein</fullName>
    </recommendedName>
</protein>
<dbReference type="PROSITE" id="PS50234">
    <property type="entry name" value="VWFA"/>
    <property type="match status" value="1"/>
</dbReference>
<dbReference type="HOGENOM" id="CLU_1181171_0_0_1"/>
<dbReference type="Pfam" id="PF00092">
    <property type="entry name" value="VWA"/>
    <property type="match status" value="1"/>
</dbReference>
<keyword evidence="1" id="KW-0732">Signal</keyword>
<dbReference type="PANTHER" id="PTHR24020">
    <property type="entry name" value="COLLAGEN ALPHA"/>
    <property type="match status" value="1"/>
</dbReference>
<dbReference type="EnsemblMetazoa" id="CapteT223939">
    <property type="protein sequence ID" value="CapteP223939"/>
    <property type="gene ID" value="CapteG223939"/>
</dbReference>
<dbReference type="Gene3D" id="3.40.50.410">
    <property type="entry name" value="von Willebrand factor, type A domain"/>
    <property type="match status" value="1"/>
</dbReference>
<sequence>MSFLTIVLLCAGISLGSTATVSVAEVVPHADYGDYIDAVQGRDYHCEMDIVFVVDTSPSIGRGAVDEAVTNTIINMETQLARLPHSPQDNRQGSNLHLVMFGKNATHVDLKSLHADSTKIKRNIQQTLQADEIDGGSCIACGLEKAADVLSTSVNPKYIVLLTDGYNNDRSAVSAKTPSEVAQQAKADGVQVFTLGVVGNKESTDAAGLTSLASDPSMFWVVSNRSDSNFDAIAVVDAIAGESCFRYT</sequence>
<gene>
    <name evidence="3" type="ORF">CAPTEDRAFT_223939</name>
</gene>
<dbReference type="InterPro" id="IPR050525">
    <property type="entry name" value="ECM_Assembly_Org"/>
</dbReference>
<dbReference type="InterPro" id="IPR036465">
    <property type="entry name" value="vWFA_dom_sf"/>
</dbReference>
<dbReference type="SUPFAM" id="SSF53300">
    <property type="entry name" value="vWA-like"/>
    <property type="match status" value="1"/>
</dbReference>
<dbReference type="CDD" id="cd00198">
    <property type="entry name" value="vWFA"/>
    <property type="match status" value="1"/>
</dbReference>